<dbReference type="InterPro" id="IPR000326">
    <property type="entry name" value="PAP2/HPO"/>
</dbReference>
<evidence type="ECO:0000313" key="3">
    <source>
        <dbReference type="Proteomes" id="UP001162891"/>
    </source>
</evidence>
<keyword evidence="3" id="KW-1185">Reference proteome</keyword>
<organism evidence="2 3">
    <name type="scientific">Anaeromyxobacter oryzae</name>
    <dbReference type="NCBI Taxonomy" id="2918170"/>
    <lineage>
        <taxon>Bacteria</taxon>
        <taxon>Pseudomonadati</taxon>
        <taxon>Myxococcota</taxon>
        <taxon>Myxococcia</taxon>
        <taxon>Myxococcales</taxon>
        <taxon>Cystobacterineae</taxon>
        <taxon>Anaeromyxobacteraceae</taxon>
        <taxon>Anaeromyxobacter</taxon>
    </lineage>
</organism>
<dbReference type="Pfam" id="PF01569">
    <property type="entry name" value="PAP2"/>
    <property type="match status" value="1"/>
</dbReference>
<dbReference type="Proteomes" id="UP001162891">
    <property type="component" value="Chromosome"/>
</dbReference>
<name>A0ABM7X488_9BACT</name>
<accession>A0ABM7X488</accession>
<dbReference type="SMART" id="SM00014">
    <property type="entry name" value="acidPPc"/>
    <property type="match status" value="1"/>
</dbReference>
<proteinExistence type="predicted"/>
<protein>
    <recommendedName>
        <fullName evidence="1">Phosphatidic acid phosphatase type 2/haloperoxidase domain-containing protein</fullName>
    </recommendedName>
</protein>
<dbReference type="SUPFAM" id="SSF48317">
    <property type="entry name" value="Acid phosphatase/Vanadium-dependent haloperoxidase"/>
    <property type="match status" value="1"/>
</dbReference>
<dbReference type="RefSeq" id="WP_248357029.1">
    <property type="nucleotide sequence ID" value="NZ_AP025591.1"/>
</dbReference>
<dbReference type="EMBL" id="AP025591">
    <property type="protein sequence ID" value="BDG06617.1"/>
    <property type="molecule type" value="Genomic_DNA"/>
</dbReference>
<sequence length="263" mass="27335">MRLSLAIAVAALVAASPGAARGREPPGDDASVYRVDLPLDVAISGAAGLAALVPWLLEDRIIRLRCPCDPSEVPRWERFAIGNKSHAADVASNVTLGVAVGGPLVLDAARLGWTRPLLEDVTVFAEALLVNAALVTAVKYSVQRPIPLAYANDPQYVHEPGSYRAFYSGHTSGVVTALTAAAWTARFRYGETVWPWLAVAVGGVSVGLERIAGGNHFPSDVMVGAAAGLAVGTAVPLLHRRSRQAAPLALVPAPGGLGIAGRF</sequence>
<dbReference type="InterPro" id="IPR036938">
    <property type="entry name" value="PAP2/HPO_sf"/>
</dbReference>
<evidence type="ECO:0000259" key="1">
    <source>
        <dbReference type="SMART" id="SM00014"/>
    </source>
</evidence>
<reference evidence="3" key="1">
    <citation type="journal article" date="2022" name="Int. J. Syst. Evol. Microbiol.">
        <title>Anaeromyxobacter oryzae sp. nov., Anaeromyxobacter diazotrophicus sp. nov. and Anaeromyxobacter paludicola sp. nov., isolated from paddy soils.</title>
        <authorList>
            <person name="Itoh H."/>
            <person name="Xu Z."/>
            <person name="Mise K."/>
            <person name="Masuda Y."/>
            <person name="Ushijima N."/>
            <person name="Hayakawa C."/>
            <person name="Shiratori Y."/>
            <person name="Senoo K."/>
        </authorList>
    </citation>
    <scope>NUCLEOTIDE SEQUENCE [LARGE SCALE GENOMIC DNA]</scope>
    <source>
        <strain evidence="3">Red232</strain>
    </source>
</reference>
<gene>
    <name evidence="2" type="ORF">AMOR_56130</name>
</gene>
<evidence type="ECO:0000313" key="2">
    <source>
        <dbReference type="EMBL" id="BDG06617.1"/>
    </source>
</evidence>
<dbReference type="Gene3D" id="1.20.144.10">
    <property type="entry name" value="Phosphatidic acid phosphatase type 2/haloperoxidase"/>
    <property type="match status" value="1"/>
</dbReference>
<feature type="domain" description="Phosphatidic acid phosphatase type 2/haloperoxidase" evidence="1">
    <location>
        <begin position="121"/>
        <end position="236"/>
    </location>
</feature>